<evidence type="ECO:0000313" key="4">
    <source>
        <dbReference type="EMBL" id="TCD61213.1"/>
    </source>
</evidence>
<dbReference type="Proteomes" id="UP000292702">
    <property type="component" value="Unassembled WGS sequence"/>
</dbReference>
<keyword evidence="5" id="KW-1185">Reference proteome</keyword>
<dbReference type="EMBL" id="RWJN01000492">
    <property type="protein sequence ID" value="TCD61213.1"/>
    <property type="molecule type" value="Genomic_DNA"/>
</dbReference>
<dbReference type="AlphaFoldDB" id="A0A4R0R532"/>
<dbReference type="InterPro" id="IPR001466">
    <property type="entry name" value="Beta-lactam-related"/>
</dbReference>
<sequence>MPRSLSLSSLLAAVVAAILGNRYNGALPPSKYDDAPQLGCHPFLPPLFVETPPAASHPTAVLAASRTLEDLFATRFAKGDIDSLSVAVITSEGALYERNFGLLRGNESKTSPSTTSDASYRIASISKMFMTYEGFILQQKSRLSWHDKVDKYFPQFKYRLDGFNPSEEAPTQNESPVTLFQLATHMSGLGRDWPPGVASDWPHAATGGGPPPINGLPFPSHDSVFKAIEQYHMVSPPFYYPSYSNTGTGLLGLILVAANGATGSTEEPETYAELMKRDVFEPLGLSGSHFLTTEENRHSVVVPSSDSEIVDQDFLDAMNSAGGQFASLSDFIKLTQVILNPRRSESLLTPYSVNNWMQPVHTFEEDNWTEMGFMWEIVKIPDSNGRPRKIYWKLGEVGDYHSTLAIHPGTGYGISILMASRHPDASSLVYEAFKTFQPAIDSALAEMSRALYAGKWMSEDGQSLARIVVEKGTLWLEQLQPQGVDALKLFGSSGRLALRYSGRRDEFRIDTGMADFNGAKHIGCYSYWVGQDLWGVRDGAAINVLYFTGDEAMRQLHVPSLSMTMSRA</sequence>
<proteinExistence type="inferred from homology"/>
<dbReference type="InterPro" id="IPR012338">
    <property type="entry name" value="Beta-lactam/transpept-like"/>
</dbReference>
<evidence type="ECO:0000256" key="1">
    <source>
        <dbReference type="ARBA" id="ARBA00038473"/>
    </source>
</evidence>
<dbReference type="OrthoDB" id="428260at2759"/>
<dbReference type="PANTHER" id="PTHR22935">
    <property type="entry name" value="PENICILLIN-BINDING PROTEIN"/>
    <property type="match status" value="1"/>
</dbReference>
<name>A0A4R0R532_9APHY</name>
<reference evidence="4 5" key="1">
    <citation type="submission" date="2018-11" db="EMBL/GenBank/DDBJ databases">
        <title>Genome assembly of Steccherinum ochraceum LE-BIN_3174, the white-rot fungus of the Steccherinaceae family (The Residual Polyporoid clade, Polyporales, Basidiomycota).</title>
        <authorList>
            <person name="Fedorova T.V."/>
            <person name="Glazunova O.A."/>
            <person name="Landesman E.O."/>
            <person name="Moiseenko K.V."/>
            <person name="Psurtseva N.V."/>
            <person name="Savinova O.S."/>
            <person name="Shakhova N.V."/>
            <person name="Tyazhelova T.V."/>
            <person name="Vasina D.V."/>
        </authorList>
    </citation>
    <scope>NUCLEOTIDE SEQUENCE [LARGE SCALE GENOMIC DNA]</scope>
    <source>
        <strain evidence="4 5">LE-BIN_3174</strain>
    </source>
</reference>
<organism evidence="4 5">
    <name type="scientific">Steccherinum ochraceum</name>
    <dbReference type="NCBI Taxonomy" id="92696"/>
    <lineage>
        <taxon>Eukaryota</taxon>
        <taxon>Fungi</taxon>
        <taxon>Dikarya</taxon>
        <taxon>Basidiomycota</taxon>
        <taxon>Agaricomycotina</taxon>
        <taxon>Agaricomycetes</taxon>
        <taxon>Polyporales</taxon>
        <taxon>Steccherinaceae</taxon>
        <taxon>Steccherinum</taxon>
    </lineage>
</organism>
<feature type="signal peptide" evidence="2">
    <location>
        <begin position="1"/>
        <end position="20"/>
    </location>
</feature>
<evidence type="ECO:0000256" key="2">
    <source>
        <dbReference type="SAM" id="SignalP"/>
    </source>
</evidence>
<gene>
    <name evidence="4" type="ORF">EIP91_008782</name>
</gene>
<comment type="caution">
    <text evidence="4">The sequence shown here is derived from an EMBL/GenBank/DDBJ whole genome shotgun (WGS) entry which is preliminary data.</text>
</comment>
<evidence type="ECO:0000313" key="5">
    <source>
        <dbReference type="Proteomes" id="UP000292702"/>
    </source>
</evidence>
<dbReference type="SUPFAM" id="SSF56601">
    <property type="entry name" value="beta-lactamase/transpeptidase-like"/>
    <property type="match status" value="1"/>
</dbReference>
<dbReference type="STRING" id="92696.A0A4R0R532"/>
<keyword evidence="2" id="KW-0732">Signal</keyword>
<protein>
    <recommendedName>
        <fullName evidence="3">Beta-lactamase-related domain-containing protein</fullName>
    </recommendedName>
</protein>
<feature type="chain" id="PRO_5020706332" description="Beta-lactamase-related domain-containing protein" evidence="2">
    <location>
        <begin position="21"/>
        <end position="568"/>
    </location>
</feature>
<dbReference type="PANTHER" id="PTHR22935:SF95">
    <property type="entry name" value="BETA-LACTAMASE-LIKE 1-RELATED"/>
    <property type="match status" value="1"/>
</dbReference>
<dbReference type="Gene3D" id="3.40.710.10">
    <property type="entry name" value="DD-peptidase/beta-lactamase superfamily"/>
    <property type="match status" value="1"/>
</dbReference>
<accession>A0A4R0R532</accession>
<feature type="domain" description="Beta-lactamase-related" evidence="3">
    <location>
        <begin position="69"/>
        <end position="425"/>
    </location>
</feature>
<dbReference type="InterPro" id="IPR051478">
    <property type="entry name" value="Beta-lactamase-like_AB/R"/>
</dbReference>
<comment type="similarity">
    <text evidence="1">Belongs to the beta-lactamase family.</text>
</comment>
<evidence type="ECO:0000259" key="3">
    <source>
        <dbReference type="Pfam" id="PF00144"/>
    </source>
</evidence>
<dbReference type="Pfam" id="PF00144">
    <property type="entry name" value="Beta-lactamase"/>
    <property type="match status" value="1"/>
</dbReference>